<dbReference type="EMBL" id="KN716154">
    <property type="protein sequence ID" value="KJH53254.1"/>
    <property type="molecule type" value="Genomic_DNA"/>
</dbReference>
<reference evidence="1 2" key="1">
    <citation type="submission" date="2013-11" db="EMBL/GenBank/DDBJ databases">
        <title>Draft genome of the bovine lungworm Dictyocaulus viviparus.</title>
        <authorList>
            <person name="Mitreva M."/>
        </authorList>
    </citation>
    <scope>NUCLEOTIDE SEQUENCE [LARGE SCALE GENOMIC DNA]</scope>
    <source>
        <strain evidence="1 2">HannoverDv2000</strain>
    </source>
</reference>
<sequence length="70" mass="8198">MNLGNNFYLITYAFVIKHLQWQLTTTVFPYSLIIYLNKMSNDMDNLAKTNIKLNSDGFVVGSIRRNYLDM</sequence>
<gene>
    <name evidence="1" type="ORF">DICVIV_00565</name>
</gene>
<dbReference type="Proteomes" id="UP000053766">
    <property type="component" value="Unassembled WGS sequence"/>
</dbReference>
<reference evidence="2" key="2">
    <citation type="journal article" date="2016" name="Sci. Rep.">
        <title>Dictyocaulus viviparus genome, variome and transcriptome elucidate lungworm biology and support future intervention.</title>
        <authorList>
            <person name="McNulty S.N."/>
            <person name="Strube C."/>
            <person name="Rosa B.A."/>
            <person name="Martin J.C."/>
            <person name="Tyagi R."/>
            <person name="Choi Y.J."/>
            <person name="Wang Q."/>
            <person name="Hallsworth Pepin K."/>
            <person name="Zhang X."/>
            <person name="Ozersky P."/>
            <person name="Wilson R.K."/>
            <person name="Sternberg P.W."/>
            <person name="Gasser R.B."/>
            <person name="Mitreva M."/>
        </authorList>
    </citation>
    <scope>NUCLEOTIDE SEQUENCE [LARGE SCALE GENOMIC DNA]</scope>
    <source>
        <strain evidence="2">HannoverDv2000</strain>
    </source>
</reference>
<protein>
    <submittedName>
        <fullName evidence="1">Uncharacterized protein</fullName>
    </submittedName>
</protein>
<evidence type="ECO:0000313" key="1">
    <source>
        <dbReference type="EMBL" id="KJH53254.1"/>
    </source>
</evidence>
<name>A0A0D8YB67_DICVI</name>
<evidence type="ECO:0000313" key="2">
    <source>
        <dbReference type="Proteomes" id="UP000053766"/>
    </source>
</evidence>
<keyword evidence="2" id="KW-1185">Reference proteome</keyword>
<dbReference type="AlphaFoldDB" id="A0A0D8YB67"/>
<organism evidence="1 2">
    <name type="scientific">Dictyocaulus viviparus</name>
    <name type="common">Bovine lungworm</name>
    <dbReference type="NCBI Taxonomy" id="29172"/>
    <lineage>
        <taxon>Eukaryota</taxon>
        <taxon>Metazoa</taxon>
        <taxon>Ecdysozoa</taxon>
        <taxon>Nematoda</taxon>
        <taxon>Chromadorea</taxon>
        <taxon>Rhabditida</taxon>
        <taxon>Rhabditina</taxon>
        <taxon>Rhabditomorpha</taxon>
        <taxon>Strongyloidea</taxon>
        <taxon>Metastrongylidae</taxon>
        <taxon>Dictyocaulus</taxon>
    </lineage>
</organism>
<accession>A0A0D8YB67</accession>
<proteinExistence type="predicted"/>